<dbReference type="Proteomes" id="UP000199462">
    <property type="component" value="Unassembled WGS sequence"/>
</dbReference>
<dbReference type="PROSITE" id="PS51257">
    <property type="entry name" value="PROKAR_LIPOPROTEIN"/>
    <property type="match status" value="1"/>
</dbReference>
<evidence type="ECO:0000313" key="2">
    <source>
        <dbReference type="EMBL" id="SFR61039.1"/>
    </source>
</evidence>
<dbReference type="AlphaFoldDB" id="A0A1I6I2Z9"/>
<evidence type="ECO:0008006" key="4">
    <source>
        <dbReference type="Google" id="ProtNLM"/>
    </source>
</evidence>
<accession>A0A1I6I2Z9</accession>
<gene>
    <name evidence="2" type="ORF">SAMN04488010_1044</name>
</gene>
<feature type="signal peptide" evidence="1">
    <location>
        <begin position="1"/>
        <end position="17"/>
    </location>
</feature>
<keyword evidence="3" id="KW-1185">Reference proteome</keyword>
<dbReference type="RefSeq" id="WP_027065247.1">
    <property type="nucleotide sequence ID" value="NZ_FOYX01000001.1"/>
</dbReference>
<feature type="chain" id="PRO_5011561713" description="Lipoprotein" evidence="1">
    <location>
        <begin position="18"/>
        <end position="211"/>
    </location>
</feature>
<reference evidence="3" key="1">
    <citation type="submission" date="2016-10" db="EMBL/GenBank/DDBJ databases">
        <authorList>
            <person name="Varghese N."/>
            <person name="Submissions S."/>
        </authorList>
    </citation>
    <scope>NUCLEOTIDE SEQUENCE [LARGE SCALE GENOMIC DNA]</scope>
    <source>
        <strain evidence="3">DSM 19891</strain>
    </source>
</reference>
<proteinExistence type="predicted"/>
<name>A0A1I6I2Z9_9FLAO</name>
<protein>
    <recommendedName>
        <fullName evidence="4">Lipoprotein</fullName>
    </recommendedName>
</protein>
<evidence type="ECO:0000256" key="1">
    <source>
        <dbReference type="SAM" id="SignalP"/>
    </source>
</evidence>
<evidence type="ECO:0000313" key="3">
    <source>
        <dbReference type="Proteomes" id="UP000199462"/>
    </source>
</evidence>
<organism evidence="2 3">
    <name type="scientific">Maribacter stanieri</name>
    <dbReference type="NCBI Taxonomy" id="440514"/>
    <lineage>
        <taxon>Bacteria</taxon>
        <taxon>Pseudomonadati</taxon>
        <taxon>Bacteroidota</taxon>
        <taxon>Flavobacteriia</taxon>
        <taxon>Flavobacteriales</taxon>
        <taxon>Flavobacteriaceae</taxon>
        <taxon>Maribacter</taxon>
    </lineage>
</organism>
<sequence length="211" mass="23641">MKSKLLLIVMCSIVLCACSKLPYGDIGKEDIGKDEEIILTENNYIYEGELLKFVLNKDIDSLEARIKELKSISGKGLSLEEELEKTNQLHAELVAFNGTVPSFSDILDELGRRGPNIPRPPRPDVLPNELRYILGYNLESILVQGSNENNQVVLESDNGYLSPLPGTEGYIQIQEVNVNELIVNENITLSIERKDKNGMNFIYSISTIVQK</sequence>
<keyword evidence="1" id="KW-0732">Signal</keyword>
<dbReference type="EMBL" id="FOYX01000001">
    <property type="protein sequence ID" value="SFR61039.1"/>
    <property type="molecule type" value="Genomic_DNA"/>
</dbReference>